<feature type="transmembrane region" description="Helical" evidence="2">
    <location>
        <begin position="68"/>
        <end position="88"/>
    </location>
</feature>
<evidence type="ECO:0000313" key="5">
    <source>
        <dbReference type="Proteomes" id="UP000178099"/>
    </source>
</evidence>
<evidence type="ECO:0000256" key="1">
    <source>
        <dbReference type="SAM" id="MobiDB-lite"/>
    </source>
</evidence>
<evidence type="ECO:0000313" key="4">
    <source>
        <dbReference type="EMBL" id="OGZ11116.1"/>
    </source>
</evidence>
<keyword evidence="2" id="KW-0812">Transmembrane</keyword>
<sequence length="760" mass="82818">MRKLEDILKSAGKGVALSSDEKKEIGERLKAYASFHPVRNEVPERLYRRRSPFSVLYYSLQIIVRKRIMPIFLIIALMLGGGGVSYAAEGAVPGDALYQVKVNVNEEVRDIIARTPEAKATWETERVTRRLLEAEELAKDGVLAPEAQQKIEEKIAEHIGKIEDHLSKVEERKNISEASRIATSLETTLRAHAEVLTRIQEVRDESALSTVGTAGADSATTAESRSFEKDRLGSITIKIAEHAEKIAIRRDAELSSIAFQDAPGRKVAAEEQRKHAEKKMGELSVLFDARKESLSENARRVFEGGIADAKDVYNKGLEAVATEKYEEAMRAFQETGMIANKLTVYLKSERDLGVTVTEKKTLERTSVTMKREDGGTKEVGGIPTDLMPIVHTDQVPEGSRKELAEAMLRKAGVYKEEVIKLFEMHRASLPEYIATRIKGGIATAEETLLHGMRALEAGEYGTAYLSAQKAVNLLGEIAQVIRKYVTSDGDGNTSIAEEVHRAHTAAEGALAKAKEAIATISAESENANSRGSKVRALYEEAAFTFAKGVHAENAGAPKEAIELFHKTVRIVEEIMKLVRGEGVVVVPSPKPLPVPEPIVCTKEYAPVCASVNTGIVCIKAPCPTTTEKTFGNACEARAAGATVVYKGECRPSVAQCDYAAPPQGCEYVKGSAYNETTRCGLVLKCPTTPTVKCEYAAPIAGCEYIHGPSYNEVTGCGLVLKCATESLNTSTLRAQEVPATNTTEVKTEETKTDTTRAYTY</sequence>
<feature type="domain" description="DUF5667" evidence="3">
    <location>
        <begin position="90"/>
        <end position="201"/>
    </location>
</feature>
<protein>
    <recommendedName>
        <fullName evidence="3">DUF5667 domain-containing protein</fullName>
    </recommendedName>
</protein>
<proteinExistence type="predicted"/>
<reference evidence="4 5" key="1">
    <citation type="journal article" date="2016" name="Nat. Commun.">
        <title>Thousands of microbial genomes shed light on interconnected biogeochemical processes in an aquifer system.</title>
        <authorList>
            <person name="Anantharaman K."/>
            <person name="Brown C.T."/>
            <person name="Hug L.A."/>
            <person name="Sharon I."/>
            <person name="Castelle C.J."/>
            <person name="Probst A.J."/>
            <person name="Thomas B.C."/>
            <person name="Singh A."/>
            <person name="Wilkins M.J."/>
            <person name="Karaoz U."/>
            <person name="Brodie E.L."/>
            <person name="Williams K.H."/>
            <person name="Hubbard S.S."/>
            <person name="Banfield J.F."/>
        </authorList>
    </citation>
    <scope>NUCLEOTIDE SEQUENCE [LARGE SCALE GENOMIC DNA]</scope>
</reference>
<feature type="compositionally biased region" description="Basic and acidic residues" evidence="1">
    <location>
        <begin position="745"/>
        <end position="754"/>
    </location>
</feature>
<evidence type="ECO:0000259" key="3">
    <source>
        <dbReference type="Pfam" id="PF18915"/>
    </source>
</evidence>
<dbReference type="InterPro" id="IPR043725">
    <property type="entry name" value="DUF5667"/>
</dbReference>
<organism evidence="4 5">
    <name type="scientific">Candidatus Lloydbacteria bacterium RIFCSPHIGHO2_02_FULL_51_22</name>
    <dbReference type="NCBI Taxonomy" id="1798663"/>
    <lineage>
        <taxon>Bacteria</taxon>
        <taxon>Candidatus Lloydiibacteriota</taxon>
    </lineage>
</organism>
<comment type="caution">
    <text evidence="4">The sequence shown here is derived from an EMBL/GenBank/DDBJ whole genome shotgun (WGS) entry which is preliminary data.</text>
</comment>
<dbReference type="CDD" id="cd00104">
    <property type="entry name" value="KAZAL_FS"/>
    <property type="match status" value="1"/>
</dbReference>
<keyword evidence="2" id="KW-0472">Membrane</keyword>
<evidence type="ECO:0000256" key="2">
    <source>
        <dbReference type="SAM" id="Phobius"/>
    </source>
</evidence>
<dbReference type="Proteomes" id="UP000178099">
    <property type="component" value="Unassembled WGS sequence"/>
</dbReference>
<gene>
    <name evidence="4" type="ORF">A3D67_03945</name>
</gene>
<keyword evidence="2" id="KW-1133">Transmembrane helix</keyword>
<dbReference type="EMBL" id="MHLN01000025">
    <property type="protein sequence ID" value="OGZ11116.1"/>
    <property type="molecule type" value="Genomic_DNA"/>
</dbReference>
<dbReference type="Pfam" id="PF18915">
    <property type="entry name" value="DUF5667"/>
    <property type="match status" value="1"/>
</dbReference>
<dbReference type="Gene3D" id="3.30.60.30">
    <property type="match status" value="1"/>
</dbReference>
<accession>A0A1G2DBZ2</accession>
<dbReference type="AlphaFoldDB" id="A0A1G2DBZ2"/>
<feature type="region of interest" description="Disordered" evidence="1">
    <location>
        <begin position="740"/>
        <end position="760"/>
    </location>
</feature>
<name>A0A1G2DBZ2_9BACT</name>